<evidence type="ECO:0000313" key="8">
    <source>
        <dbReference type="Proteomes" id="UP000199474"/>
    </source>
</evidence>
<evidence type="ECO:0000256" key="2">
    <source>
        <dbReference type="ARBA" id="ARBA00022475"/>
    </source>
</evidence>
<feature type="transmembrane region" description="Helical" evidence="6">
    <location>
        <begin position="76"/>
        <end position="100"/>
    </location>
</feature>
<gene>
    <name evidence="7" type="ORF">SAMN05216238_107157</name>
</gene>
<feature type="transmembrane region" description="Helical" evidence="6">
    <location>
        <begin position="180"/>
        <end position="204"/>
    </location>
</feature>
<dbReference type="GO" id="GO:0005886">
    <property type="term" value="C:plasma membrane"/>
    <property type="evidence" value="ECO:0007669"/>
    <property type="project" value="UniProtKB-SubCell"/>
</dbReference>
<keyword evidence="2" id="KW-1003">Cell membrane</keyword>
<sequence length="292" mass="33643">MRMLLSNYAWYELLGPLTLAAAVMLSFWYVRTIIKSPHYHTTKTQTSYFFTAVALFYLAQGSPFDIIAEDYLVSALILQLSIMAFIVVPFFILSLPKAYLNIFFWRHKRARVAAFMFKHPWPLAIIFNGLITVYLIPSVFNVVSGNVLLQFIYEVAIVLFAFLTWWVIIQPSDEVAEHSYFMRVAYVFFTTLFLMPIGIFLLVLQDPVYTTYTGVAGELIPALTAVYDQQAAGGLLKFVQITCYSIALFHLLKKWGLQEEENEGKVDEDTRVVQGVVIKLNDRNRRKSRKKR</sequence>
<evidence type="ECO:0000256" key="1">
    <source>
        <dbReference type="ARBA" id="ARBA00004651"/>
    </source>
</evidence>
<evidence type="ECO:0000256" key="3">
    <source>
        <dbReference type="ARBA" id="ARBA00022692"/>
    </source>
</evidence>
<feature type="transmembrane region" description="Helical" evidence="6">
    <location>
        <begin position="121"/>
        <end position="142"/>
    </location>
</feature>
<dbReference type="AlphaFoldDB" id="A0A1I1XB28"/>
<protein>
    <submittedName>
        <fullName evidence="7">Putative membrane protein</fullName>
    </submittedName>
</protein>
<feature type="transmembrane region" description="Helical" evidence="6">
    <location>
        <begin position="13"/>
        <end position="34"/>
    </location>
</feature>
<keyword evidence="3 6" id="KW-0812">Transmembrane</keyword>
<evidence type="ECO:0000313" key="7">
    <source>
        <dbReference type="EMBL" id="SFE03858.1"/>
    </source>
</evidence>
<dbReference type="OrthoDB" id="2936396at2"/>
<keyword evidence="4 6" id="KW-1133">Transmembrane helix</keyword>
<comment type="subcellular location">
    <subcellularLocation>
        <location evidence="1">Cell membrane</location>
        <topology evidence="1">Multi-pass membrane protein</topology>
    </subcellularLocation>
</comment>
<dbReference type="Proteomes" id="UP000199474">
    <property type="component" value="Unassembled WGS sequence"/>
</dbReference>
<evidence type="ECO:0000256" key="5">
    <source>
        <dbReference type="ARBA" id="ARBA00023136"/>
    </source>
</evidence>
<accession>A0A1I1XB28</accession>
<reference evidence="8" key="1">
    <citation type="submission" date="2016-10" db="EMBL/GenBank/DDBJ databases">
        <authorList>
            <person name="Varghese N."/>
            <person name="Submissions S."/>
        </authorList>
    </citation>
    <scope>NUCLEOTIDE SEQUENCE [LARGE SCALE GENOMIC DNA]</scope>
    <source>
        <strain evidence="8">DSM 22530</strain>
    </source>
</reference>
<name>A0A1I1XB28_9BACI</name>
<proteinExistence type="predicted"/>
<evidence type="ECO:0000256" key="4">
    <source>
        <dbReference type="ARBA" id="ARBA00022989"/>
    </source>
</evidence>
<dbReference type="Pfam" id="PF09678">
    <property type="entry name" value="Caa3_CtaG"/>
    <property type="match status" value="1"/>
</dbReference>
<feature type="transmembrane region" description="Helical" evidence="6">
    <location>
        <begin position="46"/>
        <end position="64"/>
    </location>
</feature>
<feature type="transmembrane region" description="Helical" evidence="6">
    <location>
        <begin position="148"/>
        <end position="168"/>
    </location>
</feature>
<keyword evidence="8" id="KW-1185">Reference proteome</keyword>
<keyword evidence="5 6" id="KW-0472">Membrane</keyword>
<evidence type="ECO:0000256" key="6">
    <source>
        <dbReference type="SAM" id="Phobius"/>
    </source>
</evidence>
<dbReference type="EMBL" id="FOMR01000007">
    <property type="protein sequence ID" value="SFE03858.1"/>
    <property type="molecule type" value="Genomic_DNA"/>
</dbReference>
<dbReference type="STRING" id="640948.SAMN05216238_107157"/>
<organism evidence="7 8">
    <name type="scientific">Lentibacillus persicus</name>
    <dbReference type="NCBI Taxonomy" id="640948"/>
    <lineage>
        <taxon>Bacteria</taxon>
        <taxon>Bacillati</taxon>
        <taxon>Bacillota</taxon>
        <taxon>Bacilli</taxon>
        <taxon>Bacillales</taxon>
        <taxon>Bacillaceae</taxon>
        <taxon>Lentibacillus</taxon>
    </lineage>
</organism>
<dbReference type="InterPro" id="IPR019108">
    <property type="entry name" value="Caa3_assmbl_CtaG-rel"/>
</dbReference>